<evidence type="ECO:0000313" key="7">
    <source>
        <dbReference type="EMBL" id="KOC93685.1"/>
    </source>
</evidence>
<dbReference type="EMBL" id="JRXE01000010">
    <property type="protein sequence ID" value="KOC90538.1"/>
    <property type="molecule type" value="Genomic_DNA"/>
</dbReference>
<dbReference type="Pfam" id="PF01553">
    <property type="entry name" value="Acyltransferase"/>
    <property type="match status" value="1"/>
</dbReference>
<evidence type="ECO:0000259" key="5">
    <source>
        <dbReference type="SMART" id="SM00563"/>
    </source>
</evidence>
<dbReference type="PANTHER" id="PTHR10434">
    <property type="entry name" value="1-ACYL-SN-GLYCEROL-3-PHOSPHATE ACYLTRANSFERASE"/>
    <property type="match status" value="1"/>
</dbReference>
<keyword evidence="2 6" id="KW-0808">Transferase</keyword>
<dbReference type="AlphaFoldDB" id="A0A0L7T5B4"/>
<dbReference type="PANTHER" id="PTHR10434:SF66">
    <property type="entry name" value="PHOSPHOLIPID_GLYCEROL ACYLTRANSFERASE DOMAIN-CONTAINING PROTEIN"/>
    <property type="match status" value="1"/>
</dbReference>
<gene>
    <name evidence="6" type="ORF">NG42_09100</name>
    <name evidence="7" type="ORF">NG43_08965</name>
</gene>
<dbReference type="CDD" id="cd07989">
    <property type="entry name" value="LPLAT_AGPAT-like"/>
    <property type="match status" value="1"/>
</dbReference>
<keyword evidence="3 6" id="KW-0012">Acyltransferase</keyword>
<comment type="caution">
    <text evidence="6">The sequence shown here is derived from an EMBL/GenBank/DDBJ whole genome shotgun (WGS) entry which is preliminary data.</text>
</comment>
<evidence type="ECO:0000256" key="4">
    <source>
        <dbReference type="SAM" id="Phobius"/>
    </source>
</evidence>
<organism evidence="6 9">
    <name type="scientific">Winslowiella iniecta</name>
    <dbReference type="NCBI Taxonomy" id="1560201"/>
    <lineage>
        <taxon>Bacteria</taxon>
        <taxon>Pseudomonadati</taxon>
        <taxon>Pseudomonadota</taxon>
        <taxon>Gammaproteobacteria</taxon>
        <taxon>Enterobacterales</taxon>
        <taxon>Erwiniaceae</taxon>
        <taxon>Winslowiella</taxon>
    </lineage>
</organism>
<comment type="pathway">
    <text evidence="1">Lipid metabolism.</text>
</comment>
<feature type="transmembrane region" description="Helical" evidence="4">
    <location>
        <begin position="20"/>
        <end position="47"/>
    </location>
</feature>
<evidence type="ECO:0000313" key="8">
    <source>
        <dbReference type="Proteomes" id="UP000036851"/>
    </source>
</evidence>
<evidence type="ECO:0000256" key="1">
    <source>
        <dbReference type="ARBA" id="ARBA00005189"/>
    </source>
</evidence>
<name>A0A0L7T5B4_9GAMM</name>
<dbReference type="InterPro" id="IPR002123">
    <property type="entry name" value="Plipid/glycerol_acylTrfase"/>
</dbReference>
<dbReference type="SUPFAM" id="SSF69593">
    <property type="entry name" value="Glycerol-3-phosphate (1)-acyltransferase"/>
    <property type="match status" value="1"/>
</dbReference>
<keyword evidence="4" id="KW-0472">Membrane</keyword>
<evidence type="ECO:0000256" key="2">
    <source>
        <dbReference type="ARBA" id="ARBA00022679"/>
    </source>
</evidence>
<dbReference type="Proteomes" id="UP000036851">
    <property type="component" value="Unassembled WGS sequence"/>
</dbReference>
<dbReference type="OrthoDB" id="9812274at2"/>
<evidence type="ECO:0000313" key="9">
    <source>
        <dbReference type="Proteomes" id="UP000037088"/>
    </source>
</evidence>
<dbReference type="Proteomes" id="UP000037088">
    <property type="component" value="Unassembled WGS sequence"/>
</dbReference>
<dbReference type="SMART" id="SM00563">
    <property type="entry name" value="PlsC"/>
    <property type="match status" value="1"/>
</dbReference>
<reference evidence="8 9" key="1">
    <citation type="journal article" date="2015" name="Int. J. Syst. Evol. Microbiol.">
        <title>Erwinia iniecta sp. nov., isolated from Russian wheat aphids (Diuraphis noxia).</title>
        <authorList>
            <person name="Campillo T."/>
            <person name="Luna E."/>
            <person name="Portier P."/>
            <person name="Fischer-Le Saux M."/>
            <person name="Lapitan N."/>
            <person name="Tisserat N.A."/>
            <person name="Leach J.E."/>
        </authorList>
    </citation>
    <scope>NUCLEOTIDE SEQUENCE [LARGE SCALE GENOMIC DNA]</scope>
    <source>
        <strain evidence="6 9">B120</strain>
        <strain evidence="7 8">B149</strain>
    </source>
</reference>
<protein>
    <submittedName>
        <fullName evidence="6">Acyl-phosphate glycerol 3-phosphate acyltransferase</fullName>
    </submittedName>
</protein>
<accession>A0A0L7T5B4</accession>
<keyword evidence="9" id="KW-1185">Reference proteome</keyword>
<keyword evidence="4" id="KW-0812">Transmembrane</keyword>
<dbReference type="STRING" id="1560201.NG42_09100"/>
<feature type="domain" description="Phospholipid/glycerol acyltransferase" evidence="5">
    <location>
        <begin position="95"/>
        <end position="203"/>
    </location>
</feature>
<dbReference type="GO" id="GO:0003841">
    <property type="term" value="F:1-acylglycerol-3-phosphate O-acyltransferase activity"/>
    <property type="evidence" value="ECO:0007669"/>
    <property type="project" value="TreeGrafter"/>
</dbReference>
<dbReference type="GO" id="GO:0006654">
    <property type="term" value="P:phosphatidic acid biosynthetic process"/>
    <property type="evidence" value="ECO:0007669"/>
    <property type="project" value="TreeGrafter"/>
</dbReference>
<proteinExistence type="predicted"/>
<dbReference type="PATRIC" id="fig|1560201.3.peg.1935"/>
<dbReference type="EMBL" id="JRXF01000012">
    <property type="protein sequence ID" value="KOC93685.1"/>
    <property type="molecule type" value="Genomic_DNA"/>
</dbReference>
<dbReference type="RefSeq" id="WP_052899002.1">
    <property type="nucleotide sequence ID" value="NZ_JRXE01000010.1"/>
</dbReference>
<keyword evidence="4" id="KW-1133">Transmembrane helix</keyword>
<evidence type="ECO:0000313" key="6">
    <source>
        <dbReference type="EMBL" id="KOC90538.1"/>
    </source>
</evidence>
<evidence type="ECO:0000256" key="3">
    <source>
        <dbReference type="ARBA" id="ARBA00023315"/>
    </source>
</evidence>
<sequence>MSDSARSRGGSRLNYGWRLLMTACSFTLFSVGGLLLSLVWFNLLLLFQRDRHRRRQLARKSISFSFRCFLRFCRAMGVYDYQIDGAETLRADRGCLVVANHPSLIDYVLIASVMPDVDCLVKADLQHNIFFRGVIRAADYLINSQAETLLPESRQRLQRGDTLLIFPEGTRTRYGEPLELQRGAANIAVRCGCELRVVHITCTQRMLDKQSRWYQIPPVKPVFTVSVKQRIDSLQFMAQDDAASPLAARRLTRHLQQVLTPEHLETGHEPIKP</sequence>